<sequence>MSIIKVNDFAFRAEREDIKIDCVKSSDIYGDAGFLRPKVLQAIRRFESNIKIGNCEKGQMAFSNFNLLDEVELEFIKKQSSKFPYLHFGAILVCVTPLIPNFRRIKGKILLHDASALSIKDGFIAAYEINFEKGPAFFVFRPEHLLSVNDPFLSETLKIALQFDDVNFRQNREVFGVDVGCIYRLSNSARYLCTSDGDGGWAQQEIRGCHALQFSSEIERQFTSQFDFLELTVSDLDVKFKSRGPFLPSRQTRRKKFVCNSGFRPEEVCGRLLRSASIRIDKKLPEEKEDVKCSGRHSISYPPSNRSMALGSTHRPDSSNFGGGDETRSSSSGQNRGGEYSSGPFQEVPIRQHSNIGVFGKDPVAECRDNTPTSDSESGGTECGKGHEVESVCFAPSIRNL</sequence>
<dbReference type="Pfam" id="PF01107">
    <property type="entry name" value="MP"/>
    <property type="match status" value="1"/>
</dbReference>
<reference evidence="2" key="1">
    <citation type="journal article" date="2018" name="J. Gen. Virol.">
        <title>Metagenomic analysis of Varroa-free Australian honey bees (Apis mellifera) shows a diverse Picornavirales virome.</title>
        <authorList>
            <person name="Roberts J.M."/>
            <person name="Anderson D.L."/>
            <person name="Durr P.A."/>
        </authorList>
    </citation>
    <scope>NUCLEOTIDE SEQUENCE</scope>
    <source>
        <strain evidence="2">TAS-8</strain>
    </source>
</reference>
<organism evidence="2">
    <name type="scientific">Hobart betaflexivirus 1</name>
    <dbReference type="NCBI Taxonomy" id="2201305"/>
    <lineage>
        <taxon>Viruses</taxon>
        <taxon>Riboviria</taxon>
        <taxon>Orthornavirae</taxon>
        <taxon>Kitrinoviricota</taxon>
        <taxon>Alsuviricetes</taxon>
        <taxon>Tymovirales</taxon>
        <taxon>Betaflexiviridae</taxon>
    </lineage>
</organism>
<feature type="region of interest" description="Disordered" evidence="1">
    <location>
        <begin position="287"/>
        <end position="389"/>
    </location>
</feature>
<dbReference type="EMBL" id="MG995738">
    <property type="protein sequence ID" value="AWK77907.1"/>
    <property type="molecule type" value="Genomic_RNA"/>
</dbReference>
<dbReference type="InterPro" id="IPR001815">
    <property type="entry name" value="Trichovirus_mp"/>
</dbReference>
<protein>
    <submittedName>
        <fullName evidence="2">Movement protein</fullName>
    </submittedName>
</protein>
<accession>A0A2U8JQD4</accession>
<dbReference type="GO" id="GO:0006508">
    <property type="term" value="P:proteolysis"/>
    <property type="evidence" value="ECO:0007669"/>
    <property type="project" value="InterPro"/>
</dbReference>
<dbReference type="InterPro" id="IPR028919">
    <property type="entry name" value="Viral_movement"/>
</dbReference>
<proteinExistence type="predicted"/>
<evidence type="ECO:0000313" key="2">
    <source>
        <dbReference type="EMBL" id="AWK77907.1"/>
    </source>
</evidence>
<feature type="compositionally biased region" description="Polar residues" evidence="1">
    <location>
        <begin position="370"/>
        <end position="379"/>
    </location>
</feature>
<dbReference type="PRINTS" id="PR00995">
    <property type="entry name" value="CAPILLOPTASE"/>
</dbReference>
<reference evidence="2" key="2">
    <citation type="submission" date="2018-02" db="EMBL/GenBank/DDBJ databases">
        <authorList>
            <person name="Anderson D."/>
            <person name="Durr P."/>
        </authorList>
    </citation>
    <scope>NUCLEOTIDE SEQUENCE</scope>
    <source>
        <strain evidence="2">TAS-8</strain>
    </source>
</reference>
<evidence type="ECO:0000256" key="1">
    <source>
        <dbReference type="SAM" id="MobiDB-lite"/>
    </source>
</evidence>
<name>A0A2U8JQD4_9VIRU</name>
<dbReference type="GO" id="GO:0004252">
    <property type="term" value="F:serine-type endopeptidase activity"/>
    <property type="evidence" value="ECO:0007669"/>
    <property type="project" value="InterPro"/>
</dbReference>